<gene>
    <name evidence="2" type="ORF">DFH08DRAFT_816062</name>
</gene>
<name>A0AAD7EIX6_9AGAR</name>
<evidence type="ECO:0000313" key="3">
    <source>
        <dbReference type="Proteomes" id="UP001218218"/>
    </source>
</evidence>
<sequence>MVLVRSSGRIRNALWRATRERNEVVRLLLKFDDGDTLGSVTETSMLDAQEGRYQEVSQAGGIENRHQTSDGERVRKSDKAAGRARDHDIYSVCRKERRDTSLVVNSNQNEVGPEVLARQEPGFCE</sequence>
<dbReference type="AlphaFoldDB" id="A0AAD7EIX6"/>
<feature type="region of interest" description="Disordered" evidence="1">
    <location>
        <begin position="104"/>
        <end position="125"/>
    </location>
</feature>
<evidence type="ECO:0000313" key="2">
    <source>
        <dbReference type="EMBL" id="KAJ7327894.1"/>
    </source>
</evidence>
<dbReference type="EMBL" id="JARIHO010000040">
    <property type="protein sequence ID" value="KAJ7327894.1"/>
    <property type="molecule type" value="Genomic_DNA"/>
</dbReference>
<feature type="region of interest" description="Disordered" evidence="1">
    <location>
        <begin position="56"/>
        <end position="87"/>
    </location>
</feature>
<feature type="compositionally biased region" description="Basic and acidic residues" evidence="1">
    <location>
        <begin position="63"/>
        <end position="87"/>
    </location>
</feature>
<proteinExistence type="predicted"/>
<evidence type="ECO:0000256" key="1">
    <source>
        <dbReference type="SAM" id="MobiDB-lite"/>
    </source>
</evidence>
<keyword evidence="3" id="KW-1185">Reference proteome</keyword>
<organism evidence="2 3">
    <name type="scientific">Mycena albidolilacea</name>
    <dbReference type="NCBI Taxonomy" id="1033008"/>
    <lineage>
        <taxon>Eukaryota</taxon>
        <taxon>Fungi</taxon>
        <taxon>Dikarya</taxon>
        <taxon>Basidiomycota</taxon>
        <taxon>Agaricomycotina</taxon>
        <taxon>Agaricomycetes</taxon>
        <taxon>Agaricomycetidae</taxon>
        <taxon>Agaricales</taxon>
        <taxon>Marasmiineae</taxon>
        <taxon>Mycenaceae</taxon>
        <taxon>Mycena</taxon>
    </lineage>
</organism>
<dbReference type="Proteomes" id="UP001218218">
    <property type="component" value="Unassembled WGS sequence"/>
</dbReference>
<accession>A0AAD7EIX6</accession>
<comment type="caution">
    <text evidence="2">The sequence shown here is derived from an EMBL/GenBank/DDBJ whole genome shotgun (WGS) entry which is preliminary data.</text>
</comment>
<reference evidence="2" key="1">
    <citation type="submission" date="2023-03" db="EMBL/GenBank/DDBJ databases">
        <title>Massive genome expansion in bonnet fungi (Mycena s.s.) driven by repeated elements and novel gene families across ecological guilds.</title>
        <authorList>
            <consortium name="Lawrence Berkeley National Laboratory"/>
            <person name="Harder C.B."/>
            <person name="Miyauchi S."/>
            <person name="Viragh M."/>
            <person name="Kuo A."/>
            <person name="Thoen E."/>
            <person name="Andreopoulos B."/>
            <person name="Lu D."/>
            <person name="Skrede I."/>
            <person name="Drula E."/>
            <person name="Henrissat B."/>
            <person name="Morin E."/>
            <person name="Kohler A."/>
            <person name="Barry K."/>
            <person name="LaButti K."/>
            <person name="Morin E."/>
            <person name="Salamov A."/>
            <person name="Lipzen A."/>
            <person name="Mereny Z."/>
            <person name="Hegedus B."/>
            <person name="Baldrian P."/>
            <person name="Stursova M."/>
            <person name="Weitz H."/>
            <person name="Taylor A."/>
            <person name="Grigoriev I.V."/>
            <person name="Nagy L.G."/>
            <person name="Martin F."/>
            <person name="Kauserud H."/>
        </authorList>
    </citation>
    <scope>NUCLEOTIDE SEQUENCE</scope>
    <source>
        <strain evidence="2">CBHHK002</strain>
    </source>
</reference>
<protein>
    <submittedName>
        <fullName evidence="2">Uncharacterized protein</fullName>
    </submittedName>
</protein>